<dbReference type="InterPro" id="IPR039421">
    <property type="entry name" value="Type_1_exporter"/>
</dbReference>
<keyword evidence="2 5" id="KW-0812">Transmembrane</keyword>
<keyword evidence="4 5" id="KW-0472">Membrane</keyword>
<dbReference type="Pfam" id="PF00664">
    <property type="entry name" value="ABC_membrane"/>
    <property type="match status" value="1"/>
</dbReference>
<dbReference type="RefSeq" id="WP_246068119.1">
    <property type="nucleotide sequence ID" value="NZ_JBHTGQ010000031.1"/>
</dbReference>
<evidence type="ECO:0000256" key="2">
    <source>
        <dbReference type="ARBA" id="ARBA00022692"/>
    </source>
</evidence>
<evidence type="ECO:0000256" key="4">
    <source>
        <dbReference type="ARBA" id="ARBA00023136"/>
    </source>
</evidence>
<keyword evidence="3 5" id="KW-1133">Transmembrane helix</keyword>
<proteinExistence type="predicted"/>
<evidence type="ECO:0000256" key="5">
    <source>
        <dbReference type="SAM" id="Phobius"/>
    </source>
</evidence>
<sequence length="189" mass="21031">MMHPYPGGIIGTTVLLGLFQFLSGVSIASVGQHAIHDLRNELYRHIQKLDVGFFDRNRTGDLMSRVTSDVGMLQQLVSSGMMSIAADLITFVAVAAYMFWVDWQLTAIVMATFPFMLLATRVFGAKMRSAFRSVQESVAEVSSHLQDTLSSIRLIRAFAGRIVESGTHDELLALGGRYKRLYDLQFPQP</sequence>
<gene>
    <name evidence="7" type="ORF">ACFQWB_13420</name>
</gene>
<protein>
    <submittedName>
        <fullName evidence="7">ABC transporter transmembrane domain-containing protein</fullName>
    </submittedName>
</protein>
<comment type="subcellular location">
    <subcellularLocation>
        <location evidence="1">Cell membrane</location>
        <topology evidence="1">Multi-pass membrane protein</topology>
    </subcellularLocation>
</comment>
<evidence type="ECO:0000313" key="7">
    <source>
        <dbReference type="EMBL" id="MFC7750921.1"/>
    </source>
</evidence>
<dbReference type="EMBL" id="JBHTGQ010000031">
    <property type="protein sequence ID" value="MFC7750921.1"/>
    <property type="molecule type" value="Genomic_DNA"/>
</dbReference>
<dbReference type="SUPFAM" id="SSF90123">
    <property type="entry name" value="ABC transporter transmembrane region"/>
    <property type="match status" value="1"/>
</dbReference>
<dbReference type="Gene3D" id="1.20.1560.10">
    <property type="entry name" value="ABC transporter type 1, transmembrane domain"/>
    <property type="match status" value="1"/>
</dbReference>
<feature type="transmembrane region" description="Helical" evidence="5">
    <location>
        <begin position="81"/>
        <end position="100"/>
    </location>
</feature>
<dbReference type="CDD" id="cd07346">
    <property type="entry name" value="ABC_6TM_exporters"/>
    <property type="match status" value="1"/>
</dbReference>
<dbReference type="InterPro" id="IPR011527">
    <property type="entry name" value="ABC1_TM_dom"/>
</dbReference>
<dbReference type="PROSITE" id="PS50929">
    <property type="entry name" value="ABC_TM1F"/>
    <property type="match status" value="1"/>
</dbReference>
<feature type="domain" description="ABC transmembrane type-1" evidence="6">
    <location>
        <begin position="1"/>
        <end position="160"/>
    </location>
</feature>
<keyword evidence="8" id="KW-1185">Reference proteome</keyword>
<dbReference type="PANTHER" id="PTHR43394:SF1">
    <property type="entry name" value="ATP-BINDING CASSETTE SUB-FAMILY B MEMBER 10, MITOCHONDRIAL"/>
    <property type="match status" value="1"/>
</dbReference>
<dbReference type="InterPro" id="IPR036640">
    <property type="entry name" value="ABC1_TM_sf"/>
</dbReference>
<dbReference type="PANTHER" id="PTHR43394">
    <property type="entry name" value="ATP-DEPENDENT PERMEASE MDL1, MITOCHONDRIAL"/>
    <property type="match status" value="1"/>
</dbReference>
<evidence type="ECO:0000256" key="1">
    <source>
        <dbReference type="ARBA" id="ARBA00004651"/>
    </source>
</evidence>
<evidence type="ECO:0000256" key="3">
    <source>
        <dbReference type="ARBA" id="ARBA00022989"/>
    </source>
</evidence>
<comment type="caution">
    <text evidence="7">The sequence shown here is derived from an EMBL/GenBank/DDBJ whole genome shotgun (WGS) entry which is preliminary data.</text>
</comment>
<dbReference type="Proteomes" id="UP001596528">
    <property type="component" value="Unassembled WGS sequence"/>
</dbReference>
<evidence type="ECO:0000313" key="8">
    <source>
        <dbReference type="Proteomes" id="UP001596528"/>
    </source>
</evidence>
<evidence type="ECO:0000259" key="6">
    <source>
        <dbReference type="PROSITE" id="PS50929"/>
    </source>
</evidence>
<reference evidence="8" key="1">
    <citation type="journal article" date="2019" name="Int. J. Syst. Evol. Microbiol.">
        <title>The Global Catalogue of Microorganisms (GCM) 10K type strain sequencing project: providing services to taxonomists for standard genome sequencing and annotation.</title>
        <authorList>
            <consortium name="The Broad Institute Genomics Platform"/>
            <consortium name="The Broad Institute Genome Sequencing Center for Infectious Disease"/>
            <person name="Wu L."/>
            <person name="Ma J."/>
        </authorList>
    </citation>
    <scope>NUCLEOTIDE SEQUENCE [LARGE SCALE GENOMIC DNA]</scope>
    <source>
        <strain evidence="8">JCM 18657</strain>
    </source>
</reference>
<name>A0ABW2V831_9BACL</name>
<organism evidence="7 8">
    <name type="scientific">Paenibacillus thermoaerophilus</name>
    <dbReference type="NCBI Taxonomy" id="1215385"/>
    <lineage>
        <taxon>Bacteria</taxon>
        <taxon>Bacillati</taxon>
        <taxon>Bacillota</taxon>
        <taxon>Bacilli</taxon>
        <taxon>Bacillales</taxon>
        <taxon>Paenibacillaceae</taxon>
        <taxon>Paenibacillus</taxon>
    </lineage>
</organism>
<accession>A0ABW2V831</accession>
<feature type="transmembrane region" description="Helical" evidence="5">
    <location>
        <begin position="6"/>
        <end position="30"/>
    </location>
</feature>
<feature type="transmembrane region" description="Helical" evidence="5">
    <location>
        <begin position="106"/>
        <end position="124"/>
    </location>
</feature>